<evidence type="ECO:0000256" key="4">
    <source>
        <dbReference type="ARBA" id="ARBA00023054"/>
    </source>
</evidence>
<dbReference type="Gene3D" id="6.20.240.20">
    <property type="match status" value="1"/>
</dbReference>
<dbReference type="GO" id="GO:0016020">
    <property type="term" value="C:membrane"/>
    <property type="evidence" value="ECO:0007669"/>
    <property type="project" value="TreeGrafter"/>
</dbReference>
<dbReference type="GO" id="GO:0005524">
    <property type="term" value="F:ATP binding"/>
    <property type="evidence" value="ECO:0007669"/>
    <property type="project" value="UniProtKB-UniRule"/>
</dbReference>
<feature type="binding site" evidence="8">
    <location>
        <begin position="179"/>
        <end position="186"/>
    </location>
    <ligand>
        <name>ATP</name>
        <dbReference type="ChEBI" id="CHEBI:30616"/>
    </ligand>
</feature>
<dbReference type="SUPFAM" id="SSF50084">
    <property type="entry name" value="Myosin S1 fragment, N-terminal domain"/>
    <property type="match status" value="1"/>
</dbReference>
<evidence type="ECO:0000256" key="7">
    <source>
        <dbReference type="ARBA" id="ARBA00023203"/>
    </source>
</evidence>
<keyword evidence="2 8" id="KW-0547">Nucleotide-binding</keyword>
<dbReference type="PROSITE" id="PS50096">
    <property type="entry name" value="IQ"/>
    <property type="match status" value="3"/>
</dbReference>
<keyword evidence="3 8" id="KW-0067">ATP-binding</keyword>
<feature type="region of interest" description="Disordered" evidence="10">
    <location>
        <begin position="1082"/>
        <end position="1167"/>
    </location>
</feature>
<evidence type="ECO:0000313" key="14">
    <source>
        <dbReference type="Proteomes" id="UP001234581"/>
    </source>
</evidence>
<feature type="compositionally biased region" description="Low complexity" evidence="10">
    <location>
        <begin position="1143"/>
        <end position="1153"/>
    </location>
</feature>
<gene>
    <name evidence="13" type="ORF">O0I10_004277</name>
</gene>
<keyword evidence="14" id="KW-1185">Reference proteome</keyword>
<evidence type="ECO:0000259" key="12">
    <source>
        <dbReference type="PROSITE" id="PS51456"/>
    </source>
</evidence>
<dbReference type="InterPro" id="IPR027417">
    <property type="entry name" value="P-loop_NTPase"/>
</dbReference>
<dbReference type="CDD" id="cd01380">
    <property type="entry name" value="MYSc_Myo5"/>
    <property type="match status" value="1"/>
</dbReference>
<dbReference type="Pfam" id="PF01843">
    <property type="entry name" value="DIL"/>
    <property type="match status" value="1"/>
</dbReference>
<dbReference type="GO" id="GO:0000146">
    <property type="term" value="F:microfilament motor activity"/>
    <property type="evidence" value="ECO:0007669"/>
    <property type="project" value="TreeGrafter"/>
</dbReference>
<evidence type="ECO:0000256" key="2">
    <source>
        <dbReference type="ARBA" id="ARBA00022741"/>
    </source>
</evidence>
<dbReference type="InterPro" id="IPR046943">
    <property type="entry name" value="Fungal_Myo2/2A_CBD"/>
</dbReference>
<dbReference type="PRINTS" id="PR00193">
    <property type="entry name" value="MYOSINHEAVY"/>
</dbReference>
<dbReference type="InterPro" id="IPR002710">
    <property type="entry name" value="Dilute_dom"/>
</dbReference>
<dbReference type="RefSeq" id="XP_058344963.1">
    <property type="nucleotide sequence ID" value="XM_058484338.1"/>
</dbReference>
<evidence type="ECO:0008006" key="15">
    <source>
        <dbReference type="Google" id="ProtNLM"/>
    </source>
</evidence>
<dbReference type="SUPFAM" id="SSF52540">
    <property type="entry name" value="P-loop containing nucleoside triphosphate hydrolases"/>
    <property type="match status" value="1"/>
</dbReference>
<organism evidence="13 14">
    <name type="scientific">Lichtheimia ornata</name>
    <dbReference type="NCBI Taxonomy" id="688661"/>
    <lineage>
        <taxon>Eukaryota</taxon>
        <taxon>Fungi</taxon>
        <taxon>Fungi incertae sedis</taxon>
        <taxon>Mucoromycota</taxon>
        <taxon>Mucoromycotina</taxon>
        <taxon>Mucoromycetes</taxon>
        <taxon>Mucorales</taxon>
        <taxon>Lichtheimiaceae</taxon>
        <taxon>Lichtheimia</taxon>
    </lineage>
</organism>
<dbReference type="Pfam" id="PF00063">
    <property type="entry name" value="Myosin_head"/>
    <property type="match status" value="1"/>
</dbReference>
<comment type="similarity">
    <text evidence="1 8">Belongs to the TRAFAC class myosin-kinesin ATPase superfamily. Myosin family.</text>
</comment>
<dbReference type="PANTHER" id="PTHR13140:SF706">
    <property type="entry name" value="DILUTE CLASS UNCONVENTIONAL MYOSIN, ISOFORM C"/>
    <property type="match status" value="1"/>
</dbReference>
<evidence type="ECO:0000313" key="13">
    <source>
        <dbReference type="EMBL" id="KAJ8660050.1"/>
    </source>
</evidence>
<feature type="domain" description="Dilute" evidence="11">
    <location>
        <begin position="1254"/>
        <end position="1536"/>
    </location>
</feature>
<dbReference type="GO" id="GO:0051015">
    <property type="term" value="F:actin filament binding"/>
    <property type="evidence" value="ECO:0007669"/>
    <property type="project" value="TreeGrafter"/>
</dbReference>
<evidence type="ECO:0000256" key="5">
    <source>
        <dbReference type="ARBA" id="ARBA00023123"/>
    </source>
</evidence>
<keyword evidence="7 8" id="KW-0009">Actin-binding</keyword>
<dbReference type="InterPro" id="IPR036961">
    <property type="entry name" value="Kinesin_motor_dom_sf"/>
</dbReference>
<dbReference type="CDD" id="cd15480">
    <property type="entry name" value="fMyo2p_CBD"/>
    <property type="match status" value="1"/>
</dbReference>
<accession>A0AAD7XZE4</accession>
<dbReference type="SMART" id="SM00242">
    <property type="entry name" value="MYSc"/>
    <property type="match status" value="1"/>
</dbReference>
<dbReference type="Gene3D" id="3.40.850.10">
    <property type="entry name" value="Kinesin motor domain"/>
    <property type="match status" value="1"/>
</dbReference>
<dbReference type="GO" id="GO:0005737">
    <property type="term" value="C:cytoplasm"/>
    <property type="evidence" value="ECO:0007669"/>
    <property type="project" value="TreeGrafter"/>
</dbReference>
<evidence type="ECO:0000256" key="9">
    <source>
        <dbReference type="SAM" id="Coils"/>
    </source>
</evidence>
<evidence type="ECO:0000256" key="10">
    <source>
        <dbReference type="SAM" id="MobiDB-lite"/>
    </source>
</evidence>
<comment type="caution">
    <text evidence="13">The sequence shown here is derived from an EMBL/GenBank/DDBJ whole genome shotgun (WGS) entry which is preliminary data.</text>
</comment>
<feature type="domain" description="Myosin motor" evidence="12">
    <location>
        <begin position="86"/>
        <end position="780"/>
    </location>
</feature>
<proteinExistence type="inferred from homology"/>
<dbReference type="Pfam" id="PF00612">
    <property type="entry name" value="IQ"/>
    <property type="match status" value="3"/>
</dbReference>
<dbReference type="EMBL" id="JARTCD010000015">
    <property type="protein sequence ID" value="KAJ8660050.1"/>
    <property type="molecule type" value="Genomic_DNA"/>
</dbReference>
<evidence type="ECO:0000256" key="1">
    <source>
        <dbReference type="ARBA" id="ARBA00008314"/>
    </source>
</evidence>
<evidence type="ECO:0000256" key="3">
    <source>
        <dbReference type="ARBA" id="ARBA00022840"/>
    </source>
</evidence>
<keyword evidence="6 8" id="KW-0505">Motor protein</keyword>
<dbReference type="PROSITE" id="PS51126">
    <property type="entry name" value="DILUTE"/>
    <property type="match status" value="1"/>
</dbReference>
<keyword evidence="5 8" id="KW-0518">Myosin</keyword>
<feature type="compositionally biased region" description="Polar residues" evidence="10">
    <location>
        <begin position="1154"/>
        <end position="1167"/>
    </location>
</feature>
<evidence type="ECO:0000259" key="11">
    <source>
        <dbReference type="PROSITE" id="PS51126"/>
    </source>
</evidence>
<dbReference type="PANTHER" id="PTHR13140">
    <property type="entry name" value="MYOSIN"/>
    <property type="match status" value="1"/>
</dbReference>
<dbReference type="Gene3D" id="1.20.120.720">
    <property type="entry name" value="Myosin VI head, motor domain, U50 subdomain"/>
    <property type="match status" value="1"/>
</dbReference>
<name>A0AAD7XZE4_9FUNG</name>
<dbReference type="Gene3D" id="1.20.58.530">
    <property type="match status" value="1"/>
</dbReference>
<reference evidence="13 14" key="1">
    <citation type="submission" date="2023-03" db="EMBL/GenBank/DDBJ databases">
        <title>Genome sequence of Lichtheimia ornata CBS 291.66.</title>
        <authorList>
            <person name="Mohabir J.T."/>
            <person name="Shea T.P."/>
            <person name="Kurbessoian T."/>
            <person name="Berby B."/>
            <person name="Fontaine J."/>
            <person name="Livny J."/>
            <person name="Gnirke A."/>
            <person name="Stajich J.E."/>
            <person name="Cuomo C.A."/>
        </authorList>
    </citation>
    <scope>NUCLEOTIDE SEQUENCE [LARGE SCALE GENOMIC DNA]</scope>
    <source>
        <strain evidence="13">CBS 291.66</strain>
    </source>
</reference>
<evidence type="ECO:0000256" key="6">
    <source>
        <dbReference type="ARBA" id="ARBA00023175"/>
    </source>
</evidence>
<dbReference type="Proteomes" id="UP001234581">
    <property type="component" value="Unassembled WGS sequence"/>
</dbReference>
<dbReference type="GO" id="GO:0016459">
    <property type="term" value="C:myosin complex"/>
    <property type="evidence" value="ECO:0007669"/>
    <property type="project" value="UniProtKB-KW"/>
</dbReference>
<dbReference type="SMART" id="SM00015">
    <property type="entry name" value="IQ"/>
    <property type="match status" value="5"/>
</dbReference>
<dbReference type="GeneID" id="83211690"/>
<dbReference type="SMART" id="SM01132">
    <property type="entry name" value="DIL"/>
    <property type="match status" value="1"/>
</dbReference>
<dbReference type="InterPro" id="IPR036103">
    <property type="entry name" value="MYSc_Myo5"/>
</dbReference>
<feature type="coiled-coil region" evidence="9">
    <location>
        <begin position="953"/>
        <end position="987"/>
    </location>
</feature>
<sequence>MTAASDKARQAVQVYTKGTVAWFSDKQEGWVSATCVSTSINDDNVRLVFQDDNDDSKEHVFESTLADIAKNDASTLPPLRNPPKMEYTDDLTNLSYLNEPAVLNTIRTRYMQHLIYTYSGIVLIAVNPFDRVSLYEPDIIQQYAGRRRGELEPHLFAIAEDAFRCMIREQMNQTIVVSGESGAGKTVSAKYIMRYFATADDQEIASKKKKEHGAMTEVEKQILATNPIMEAFGNAKTTRNDNSSRFGKYIEIQFDKDANIIGAKIRTYLLERSRLIFQPATERNYHIFYQLCAGAPSSEKKDFELGDYTQFHYLNQSGTGTIPGVDDAAEFETTQRALSTVGLSLQLQWQIFRLLAALVHVGNIQITGRGDAAVADTDNALVTSTRLLGIKAADFKKWIIRKQIITRSEKIVTNLKPDQAVVVRDSVAKYIYANLFDWLVAVINESLISPDQDAIQTFIGVLDIYGFEHFKKNSFEQFCINYANEKLQQQFNQHVFKLEQEEYLREKINWTFIDFSDNQPCIDLIEGKLGILSLLDEESRLPSATDQSFCQKLYTNFDKPEYKDFFKKPRFSNQAFTVAHYAHDVQYEAENFIDKNKDTVPDEHLSLLNSSEFEFLRQVLDKAAAANPAPTPEKSKRMSTLSRKPTLGSIFKLSLIQLMETIGHTNVHYIRCIKPNEAKAAWEFEPNMVLSQLRACGVLETIRISCAGYPSRWTFEEFAERYYALVPSKNWSNAQSQEDIRQLCNTILDVSVKHSDQYQIGVTKIFFRAGQLAHLERLRTDRYNECAILLQKHMRRFIYRSRYLHMRDLALRLQCAARQRIAKAKMQFLVQSKAALRIQTQWRRYKARHHYLQQLEFILRLQTAIRCRWARKTMSASRETHAAIQIQRMARGWFARKRYKAQRNFVIRLQSHIRSRFGRKQLLALRAEARSADHFKEVSYKLENKVVELTQTITAMTGEKDKMNERVAALEAEIKTWMVKYEKLEQTSKENETKLNEPMVSQAEWDALKQEHDKLCENYASSLSDLKAREQDIAKIQEQLENEKQEKEKLHQQLMDTKEKADHDMDQSEVGELRNQVAALKQQLAQAMRAPRRQGSSRNLSPAIGRNVSPSPVKGVAGLEPAGYADRQRSRSPGLLNRKARRSSTGGATTTSGVSQPITKNPRPTSIDQYSSLLAVSGARSATTSENPEEEILEILQDEQTLLAEITQGLIKDVKMPLPSTQNPPSEREIFFPVNMISLCLTQMWGHGFIQESERLLFTVMDVIQKQCLSFSGDEAITPCVFWLSNVHELLSIICTTEHEIEEALFKKNDDGTASGWQDFEKLAATVKFELQCLEDNIFHTLVKELKKRIKKMIVPAVIESQSLPGFITADTGRFLNKLLSGSSQPAYSTDDLLNYLNKMWRTLKCYHVDPSIMHQVLIELLRMIGVTAFNDLLMRKNFSSWKRAMQIQYNVTRLEEWCKGHDIPEGALQLEYLMQTTKLLQLKKATVAEIESIYEVCWLLSPTQIQKLISNYQVADYENPIKPAILSAVASHVVSGDANDVLLLDSVPMDDTTNPFEVPMPRNRKPQNYLPAWIQLKRLRALTMLLPQEQPTKMS</sequence>
<dbReference type="FunFam" id="1.10.10.820:FF:000001">
    <property type="entry name" value="Myosin heavy chain"/>
    <property type="match status" value="1"/>
</dbReference>
<protein>
    <recommendedName>
        <fullName evidence="15">Myosin 5</fullName>
    </recommendedName>
</protein>
<dbReference type="PROSITE" id="PS51456">
    <property type="entry name" value="MYOSIN_MOTOR"/>
    <property type="match status" value="1"/>
</dbReference>
<dbReference type="InterPro" id="IPR001609">
    <property type="entry name" value="Myosin_head_motor_dom-like"/>
</dbReference>
<dbReference type="InterPro" id="IPR000048">
    <property type="entry name" value="IQ_motif_EF-hand-BS"/>
</dbReference>
<dbReference type="GO" id="GO:0007015">
    <property type="term" value="P:actin filament organization"/>
    <property type="evidence" value="ECO:0007669"/>
    <property type="project" value="TreeGrafter"/>
</dbReference>
<dbReference type="Gene3D" id="1.20.5.190">
    <property type="match status" value="3"/>
</dbReference>
<keyword evidence="4 9" id="KW-0175">Coiled coil</keyword>
<dbReference type="Gene3D" id="1.10.10.820">
    <property type="match status" value="1"/>
</dbReference>
<feature type="region of interest" description="Actin-binding" evidence="8">
    <location>
        <begin position="655"/>
        <end position="677"/>
    </location>
</feature>
<evidence type="ECO:0000256" key="8">
    <source>
        <dbReference type="PROSITE-ProRule" id="PRU00782"/>
    </source>
</evidence>